<name>A0AAE0L5W7_9CHLO</name>
<evidence type="ECO:0000256" key="1">
    <source>
        <dbReference type="ARBA" id="ARBA00004430"/>
    </source>
</evidence>
<dbReference type="InterPro" id="IPR032675">
    <property type="entry name" value="LRR_dom_sf"/>
</dbReference>
<dbReference type="Gene3D" id="1.20.1280.50">
    <property type="match status" value="1"/>
</dbReference>
<evidence type="ECO:0000313" key="7">
    <source>
        <dbReference type="Proteomes" id="UP001190700"/>
    </source>
</evidence>
<sequence length="560" mass="60392">MSFLRKLQRKEPPSALPPSGRCTSNGRIYPTGGRDAAAENQLEEPDDIAHLAQCTHLQELDLGENLLKNTENTMAVLRALPLLQVLTLEKNPVTHAECDDRITRRLLIVDLKELRCLDRSAIHPREREYTERLAARLVDCPSAAAKEDGLCLDEWPQHLLQEVFAQLPDHRMVLNCALTSRRWRDGAMPLLVRSRWQHATAKLDSARLQLYDAPGIDGLPHGDFELLRTSAHLPGAVVQLLASLLVVWGCVPAAALIWRSDAALAAAEHVGENTASAGVEAVGREDENIESARVEAVGREDETENEAGVSQAAGATPVEEDQRVLAQDPRPSSELEASELDSTEQGGASGAMTEAGAAPQLHTEASAALSSAIAAAVAVAVAVPAGSAIEYASSPYQPAAASSSCSPCEEPVVLPSCGAGRPKTVWWWEVEDLREAAQAPEGEEEEEAISELPDLGNQTWRNEVVEAAQVMLEAAAFPAALIHGAHAMNVPAVRRLRATTGSADDLDEYVPELDKFAMMRFLPVCGTVCDWLLGIEAVCWAKVQMRDATAMGVRWGIKAN</sequence>
<organism evidence="6 7">
    <name type="scientific">Cymbomonas tetramitiformis</name>
    <dbReference type="NCBI Taxonomy" id="36881"/>
    <lineage>
        <taxon>Eukaryota</taxon>
        <taxon>Viridiplantae</taxon>
        <taxon>Chlorophyta</taxon>
        <taxon>Pyramimonadophyceae</taxon>
        <taxon>Pyramimonadales</taxon>
        <taxon>Pyramimonadaceae</taxon>
        <taxon>Cymbomonas</taxon>
    </lineage>
</organism>
<keyword evidence="3" id="KW-0677">Repeat</keyword>
<evidence type="ECO:0000256" key="5">
    <source>
        <dbReference type="SAM" id="MobiDB-lite"/>
    </source>
</evidence>
<comment type="caution">
    <text evidence="6">The sequence shown here is derived from an EMBL/GenBank/DDBJ whole genome shotgun (WGS) entry which is preliminary data.</text>
</comment>
<feature type="region of interest" description="Disordered" evidence="5">
    <location>
        <begin position="1"/>
        <end position="26"/>
    </location>
</feature>
<evidence type="ECO:0000256" key="2">
    <source>
        <dbReference type="ARBA" id="ARBA00022614"/>
    </source>
</evidence>
<dbReference type="AlphaFoldDB" id="A0AAE0L5W7"/>
<keyword evidence="2" id="KW-0433">Leucine-rich repeat</keyword>
<dbReference type="SUPFAM" id="SSF81383">
    <property type="entry name" value="F-box domain"/>
    <property type="match status" value="1"/>
</dbReference>
<evidence type="ECO:0000313" key="6">
    <source>
        <dbReference type="EMBL" id="KAK3272944.1"/>
    </source>
</evidence>
<dbReference type="Proteomes" id="UP001190700">
    <property type="component" value="Unassembled WGS sequence"/>
</dbReference>
<dbReference type="EMBL" id="LGRX02008703">
    <property type="protein sequence ID" value="KAK3272944.1"/>
    <property type="molecule type" value="Genomic_DNA"/>
</dbReference>
<dbReference type="SUPFAM" id="SSF52058">
    <property type="entry name" value="L domain-like"/>
    <property type="match status" value="1"/>
</dbReference>
<dbReference type="PANTHER" id="PTHR45973">
    <property type="entry name" value="PROTEIN PHOSPHATASE 1 REGULATORY SUBUNIT SDS22-RELATED"/>
    <property type="match status" value="1"/>
</dbReference>
<dbReference type="Gene3D" id="3.80.10.10">
    <property type="entry name" value="Ribonuclease Inhibitor"/>
    <property type="match status" value="1"/>
</dbReference>
<evidence type="ECO:0000256" key="3">
    <source>
        <dbReference type="ARBA" id="ARBA00022737"/>
    </source>
</evidence>
<evidence type="ECO:0000256" key="4">
    <source>
        <dbReference type="ARBA" id="ARBA00023273"/>
    </source>
</evidence>
<dbReference type="InterPro" id="IPR050576">
    <property type="entry name" value="Cilia_flagella_integrity"/>
</dbReference>
<gene>
    <name evidence="6" type="ORF">CYMTET_18790</name>
</gene>
<evidence type="ECO:0008006" key="8">
    <source>
        <dbReference type="Google" id="ProtNLM"/>
    </source>
</evidence>
<dbReference type="PANTHER" id="PTHR45973:SF9">
    <property type="entry name" value="LEUCINE-RICH REPEAT-CONTAINING PROTEIN 46"/>
    <property type="match status" value="1"/>
</dbReference>
<proteinExistence type="predicted"/>
<dbReference type="GO" id="GO:0005930">
    <property type="term" value="C:axoneme"/>
    <property type="evidence" value="ECO:0007669"/>
    <property type="project" value="UniProtKB-SubCell"/>
</dbReference>
<accession>A0AAE0L5W7</accession>
<feature type="region of interest" description="Disordered" evidence="5">
    <location>
        <begin position="294"/>
        <end position="356"/>
    </location>
</feature>
<keyword evidence="7" id="KW-1185">Reference proteome</keyword>
<comment type="subcellular location">
    <subcellularLocation>
        <location evidence="1">Cytoplasm</location>
        <location evidence="1">Cytoskeleton</location>
        <location evidence="1">Cilium axoneme</location>
    </subcellularLocation>
</comment>
<reference evidence="6 7" key="1">
    <citation type="journal article" date="2015" name="Genome Biol. Evol.">
        <title>Comparative Genomics of a Bacterivorous Green Alga Reveals Evolutionary Causalities and Consequences of Phago-Mixotrophic Mode of Nutrition.</title>
        <authorList>
            <person name="Burns J.A."/>
            <person name="Paasch A."/>
            <person name="Narechania A."/>
            <person name="Kim E."/>
        </authorList>
    </citation>
    <scope>NUCLEOTIDE SEQUENCE [LARGE SCALE GENOMIC DNA]</scope>
    <source>
        <strain evidence="6 7">PLY_AMNH</strain>
    </source>
</reference>
<protein>
    <recommendedName>
        <fullName evidence="8">F-box domain-containing protein</fullName>
    </recommendedName>
</protein>
<dbReference type="InterPro" id="IPR036047">
    <property type="entry name" value="F-box-like_dom_sf"/>
</dbReference>
<keyword evidence="4" id="KW-0966">Cell projection</keyword>